<evidence type="ECO:0000313" key="2">
    <source>
        <dbReference type="Proteomes" id="UP000216339"/>
    </source>
</evidence>
<proteinExistence type="predicted"/>
<dbReference type="InterPro" id="IPR014729">
    <property type="entry name" value="Rossmann-like_a/b/a_fold"/>
</dbReference>
<dbReference type="OrthoDB" id="9774475at2"/>
<comment type="caution">
    <text evidence="1">The sequence shown here is derived from an EMBL/GenBank/DDBJ whole genome shotgun (WGS) entry which is preliminary data.</text>
</comment>
<dbReference type="RefSeq" id="WP_095512634.1">
    <property type="nucleotide sequence ID" value="NZ_MQWD01000010.1"/>
</dbReference>
<protein>
    <recommendedName>
        <fullName evidence="3">Phosphoadenosine phosphosulphate reductase domain-containing protein</fullName>
    </recommendedName>
</protein>
<dbReference type="Proteomes" id="UP000216339">
    <property type="component" value="Unassembled WGS sequence"/>
</dbReference>
<gene>
    <name evidence="1" type="ORF">BSZ37_21060</name>
</gene>
<keyword evidence="2" id="KW-1185">Reference proteome</keyword>
<dbReference type="EMBL" id="MQWD01000010">
    <property type="protein sequence ID" value="PAP74157.1"/>
    <property type="molecule type" value="Genomic_DNA"/>
</dbReference>
<name>A0A271ISN6_9BACT</name>
<reference evidence="1 2" key="1">
    <citation type="submission" date="2016-11" db="EMBL/GenBank/DDBJ databases">
        <title>Study of marine rhodopsin-containing bacteria.</title>
        <authorList>
            <person name="Yoshizawa S."/>
            <person name="Kumagai Y."/>
            <person name="Kogure K."/>
        </authorList>
    </citation>
    <scope>NUCLEOTIDE SEQUENCE [LARGE SCALE GENOMIC DNA]</scope>
    <source>
        <strain evidence="1 2">SAORIC-28</strain>
    </source>
</reference>
<sequence length="292" mass="32688">MLDAQLDLFTAGGRDVAALRERWTTAAVDRPVIWSYGGGVQSAAIAVLVLRGELPRPERIVMADTSREASATWAYLEDVVQPALAGGGLRVEVAPHELATKDLVSTDGRPLMPVYTRQAEDRQRSGKVGQMRNFCSGEWKRDVVRRYVRQLGYGPEGRSELGPVVNWLGISRDEAGRMGGDRRKWIVTRWPLVFDRPTTRAECLELVAEAGWPRPPKSSCWCCPYRSDAQWRELREAWPEDWARAISLEAELRRRDSGVYLHRSGVPLGEADLGEGCHQAEDLPCTSGQCWT</sequence>
<evidence type="ECO:0008006" key="3">
    <source>
        <dbReference type="Google" id="ProtNLM"/>
    </source>
</evidence>
<accession>A0A271ISN6</accession>
<organism evidence="1 2">
    <name type="scientific">Rubrivirga marina</name>
    <dbReference type="NCBI Taxonomy" id="1196024"/>
    <lineage>
        <taxon>Bacteria</taxon>
        <taxon>Pseudomonadati</taxon>
        <taxon>Rhodothermota</taxon>
        <taxon>Rhodothermia</taxon>
        <taxon>Rhodothermales</taxon>
        <taxon>Rubricoccaceae</taxon>
        <taxon>Rubrivirga</taxon>
    </lineage>
</organism>
<dbReference type="SUPFAM" id="SSF52402">
    <property type="entry name" value="Adenine nucleotide alpha hydrolases-like"/>
    <property type="match status" value="1"/>
</dbReference>
<dbReference type="AlphaFoldDB" id="A0A271ISN6"/>
<evidence type="ECO:0000313" key="1">
    <source>
        <dbReference type="EMBL" id="PAP74157.1"/>
    </source>
</evidence>
<dbReference type="Gene3D" id="3.40.50.620">
    <property type="entry name" value="HUPs"/>
    <property type="match status" value="1"/>
</dbReference>